<evidence type="ECO:0000256" key="1">
    <source>
        <dbReference type="SAM" id="MobiDB-lite"/>
    </source>
</evidence>
<proteinExistence type="predicted"/>
<dbReference type="InterPro" id="IPR036691">
    <property type="entry name" value="Endo/exonu/phosph_ase_sf"/>
</dbReference>
<protein>
    <recommendedName>
        <fullName evidence="2">Zinc knuckle CX2CX4HX4C domain-containing protein</fullName>
    </recommendedName>
</protein>
<dbReference type="Pfam" id="PF14392">
    <property type="entry name" value="zf-CCHC_4"/>
    <property type="match status" value="1"/>
</dbReference>
<dbReference type="InParanoid" id="A0A7N2MXS8"/>
<dbReference type="Gene3D" id="3.60.10.10">
    <property type="entry name" value="Endonuclease/exonuclease/phosphatase"/>
    <property type="match status" value="1"/>
</dbReference>
<feature type="domain" description="Zinc knuckle CX2CX4HX4C" evidence="2">
    <location>
        <begin position="142"/>
        <end position="185"/>
    </location>
</feature>
<evidence type="ECO:0000313" key="3">
    <source>
        <dbReference type="EnsemblPlants" id="QL11p030351:mrna"/>
    </source>
</evidence>
<dbReference type="InterPro" id="IPR025836">
    <property type="entry name" value="Zn_knuckle_CX2CX4HX4C"/>
</dbReference>
<evidence type="ECO:0000313" key="4">
    <source>
        <dbReference type="Proteomes" id="UP000594261"/>
    </source>
</evidence>
<name>A0A7N2MXS8_QUELO</name>
<dbReference type="AlphaFoldDB" id="A0A7N2MXS8"/>
<reference evidence="3" key="2">
    <citation type="submission" date="2021-01" db="UniProtKB">
        <authorList>
            <consortium name="EnsemblPlants"/>
        </authorList>
    </citation>
    <scope>IDENTIFICATION</scope>
</reference>
<dbReference type="PANTHER" id="PTHR33116:SF86">
    <property type="entry name" value="REVERSE TRANSCRIPTASE DOMAIN-CONTAINING PROTEIN"/>
    <property type="match status" value="1"/>
</dbReference>
<accession>A0A7N2MXS8</accession>
<dbReference type="Proteomes" id="UP000594261">
    <property type="component" value="Chromosome 11"/>
</dbReference>
<keyword evidence="4" id="KW-1185">Reference proteome</keyword>
<organism evidence="3 4">
    <name type="scientific">Quercus lobata</name>
    <name type="common">Valley oak</name>
    <dbReference type="NCBI Taxonomy" id="97700"/>
    <lineage>
        <taxon>Eukaryota</taxon>
        <taxon>Viridiplantae</taxon>
        <taxon>Streptophyta</taxon>
        <taxon>Embryophyta</taxon>
        <taxon>Tracheophyta</taxon>
        <taxon>Spermatophyta</taxon>
        <taxon>Magnoliopsida</taxon>
        <taxon>eudicotyledons</taxon>
        <taxon>Gunneridae</taxon>
        <taxon>Pentapetalae</taxon>
        <taxon>rosids</taxon>
        <taxon>fabids</taxon>
        <taxon>Fagales</taxon>
        <taxon>Fagaceae</taxon>
        <taxon>Quercus</taxon>
    </lineage>
</organism>
<feature type="region of interest" description="Disordered" evidence="1">
    <location>
        <begin position="342"/>
        <end position="366"/>
    </location>
</feature>
<dbReference type="EMBL" id="LRBV02000011">
    <property type="status" value="NOT_ANNOTATED_CDS"/>
    <property type="molecule type" value="Genomic_DNA"/>
</dbReference>
<dbReference type="PANTHER" id="PTHR33116">
    <property type="entry name" value="REVERSE TRANSCRIPTASE ZINC-BINDING DOMAIN-CONTAINING PROTEIN-RELATED-RELATED"/>
    <property type="match status" value="1"/>
</dbReference>
<dbReference type="EnsemblPlants" id="QL11p030351:mrna">
    <property type="protein sequence ID" value="QL11p030351:mrna"/>
    <property type="gene ID" value="QL11p030351"/>
</dbReference>
<dbReference type="Gramene" id="QL11p030351:mrna">
    <property type="protein sequence ID" value="QL11p030351:mrna"/>
    <property type="gene ID" value="QL11p030351"/>
</dbReference>
<reference evidence="3 4" key="1">
    <citation type="journal article" date="2016" name="G3 (Bethesda)">
        <title>First Draft Assembly and Annotation of the Genome of a California Endemic Oak Quercus lobata Nee (Fagaceae).</title>
        <authorList>
            <person name="Sork V.L."/>
            <person name="Fitz-Gibbon S.T."/>
            <person name="Puiu D."/>
            <person name="Crepeau M."/>
            <person name="Gugger P.F."/>
            <person name="Sherman R."/>
            <person name="Stevens K."/>
            <person name="Langley C.H."/>
            <person name="Pellegrini M."/>
            <person name="Salzberg S.L."/>
        </authorList>
    </citation>
    <scope>NUCLEOTIDE SEQUENCE [LARGE SCALE GENOMIC DNA]</scope>
    <source>
        <strain evidence="3 4">cv. SW786</strain>
    </source>
</reference>
<dbReference type="SUPFAM" id="SSF56219">
    <property type="entry name" value="DNase I-like"/>
    <property type="match status" value="1"/>
</dbReference>
<sequence length="1073" mass="121635">MWGSELNSQPLVVNVPHRMADDLINNGLVNMKLTAEEEEVIPISEEGRREEIESYTQSLIGKFLTCKPFNKRAALRMTVKNVRFDSLPIWIEIWDAPLDMVCSQVTEEVGQRLRRVVEVERRRGHIVQNLFMRVKVAIPLEKPLRRGGYLLDSGGQRVWVKFRYERLTMHCHVCNMLGHDLKHCASYFACTKTGEEQSGENSVDAKVGVVAAVVEQEKQTVTLTHDTGKGELCVQSYSVNAGPVSGLDDVGVEKEGDMGLDIEIKDSVLATNISLVSNLNKDNVARTESLEEGIGLVKETKQVEGQALVGLPEIKNKPTWKRLARMVCGLSDSDQKQVTVLGKRDIDQKEDDEGKEHAEQRQKKEKIEDQVPDVCFLMETRLDEDGFNDLYRYLPFKNKLFVKKPNAGGGLALLWKQDIQLDLINYSEHHILVKVREDDGFECRKQSACPLSARQTEEFGCTLEENGLADLGYCGFPFTWTNRRPGDVNTRLNLDRAVANIEWKSKFSDCLVTHLGTHASDHLPLLMQTKMNKVLRGRGVLSFKFEEKWLMLDECEKVVEEAWVGGGRLDSALVTIKEKIKECGAGLNACGSSKTQAWTEEFKNLQKRVEQLLYVDQTKEAKAEFLEASKKLDEGNGQMDDCLNTVNHRVTLEMLEELSRDYTAEEIKAVLFQMGPTKAPGPDEGFSSLLTKAEREGHIHGVSSCRRAPTMSHLLFANDSLLFCHATQEEVQAISDVLQVYATSSSQCINFEKFSIFFSSNIDMDQKERIKATLGIREVDWFESYLGLPTLIGRSKNQAFSYIKDRVWKKIQGWKGQLLSRVGKEVLIKAIAQSIPAYTIGVFQLPKKPCDDLNAMCTRFWWEQKVCCWMVGNGVSIRVVKDRWIPNYPTNKVLHPLLDEEWEWRVANLIDWSTHDWNRELIVANFHRDDIEAILRIPLSRRQVQDTLMWLHTKNGYYLVRSGYYIACGLQQQENGGLEGSGLKKGEMDPSVLVQKVETMLHDYRDAQSHLSVPLPSSSVQQLERWKPPIGLNYKINVDATIFPRQKASGFGVMIHNERGETVAAISTRGPSV</sequence>
<evidence type="ECO:0000259" key="2">
    <source>
        <dbReference type="Pfam" id="PF14392"/>
    </source>
</evidence>